<evidence type="ECO:0000313" key="2">
    <source>
        <dbReference type="EMBL" id="OGD87692.1"/>
    </source>
</evidence>
<protein>
    <recommendedName>
        <fullName evidence="1">Helix-turn-helix domain-containing protein</fullName>
    </recommendedName>
</protein>
<dbReference type="EMBL" id="MFAY01000055">
    <property type="protein sequence ID" value="OGD87692.1"/>
    <property type="molecule type" value="Genomic_DNA"/>
</dbReference>
<dbReference type="InterPro" id="IPR041657">
    <property type="entry name" value="HTH_17"/>
</dbReference>
<sequence>MLQAQVYTPDQVAQILQLNKNTVYELIKKGEIIAKKIGRVFRIPAMSLSFALTGLDEDLYRAEKEDLKLQSKIRQELTRSRQVL</sequence>
<dbReference type="InterPro" id="IPR010093">
    <property type="entry name" value="SinI_DNA-bd"/>
</dbReference>
<dbReference type="AlphaFoldDB" id="A0A1F5G752"/>
<dbReference type="Proteomes" id="UP000178577">
    <property type="component" value="Unassembled WGS sequence"/>
</dbReference>
<evidence type="ECO:0000313" key="3">
    <source>
        <dbReference type="Proteomes" id="UP000178577"/>
    </source>
</evidence>
<organism evidence="2 3">
    <name type="scientific">Candidatus Curtissbacteria bacterium RIFCSPHIGHO2_01_FULL_40_12</name>
    <dbReference type="NCBI Taxonomy" id="1797710"/>
    <lineage>
        <taxon>Bacteria</taxon>
        <taxon>Candidatus Curtissiibacteriota</taxon>
    </lineage>
</organism>
<evidence type="ECO:0000259" key="1">
    <source>
        <dbReference type="Pfam" id="PF12728"/>
    </source>
</evidence>
<name>A0A1F5G752_9BACT</name>
<comment type="caution">
    <text evidence="2">The sequence shown here is derived from an EMBL/GenBank/DDBJ whole genome shotgun (WGS) entry which is preliminary data.</text>
</comment>
<accession>A0A1F5G752</accession>
<feature type="domain" description="Helix-turn-helix" evidence="1">
    <location>
        <begin position="6"/>
        <end position="48"/>
    </location>
</feature>
<dbReference type="NCBIfam" id="TIGR01764">
    <property type="entry name" value="excise"/>
    <property type="match status" value="1"/>
</dbReference>
<gene>
    <name evidence="2" type="ORF">A2693_03885</name>
</gene>
<reference evidence="2 3" key="1">
    <citation type="journal article" date="2016" name="Nat. Commun.">
        <title>Thousands of microbial genomes shed light on interconnected biogeochemical processes in an aquifer system.</title>
        <authorList>
            <person name="Anantharaman K."/>
            <person name="Brown C.T."/>
            <person name="Hug L.A."/>
            <person name="Sharon I."/>
            <person name="Castelle C.J."/>
            <person name="Probst A.J."/>
            <person name="Thomas B.C."/>
            <person name="Singh A."/>
            <person name="Wilkins M.J."/>
            <person name="Karaoz U."/>
            <person name="Brodie E.L."/>
            <person name="Williams K.H."/>
            <person name="Hubbard S.S."/>
            <person name="Banfield J.F."/>
        </authorList>
    </citation>
    <scope>NUCLEOTIDE SEQUENCE [LARGE SCALE GENOMIC DNA]</scope>
</reference>
<proteinExistence type="predicted"/>
<dbReference type="GO" id="GO:0003677">
    <property type="term" value="F:DNA binding"/>
    <property type="evidence" value="ECO:0007669"/>
    <property type="project" value="InterPro"/>
</dbReference>
<dbReference type="Pfam" id="PF12728">
    <property type="entry name" value="HTH_17"/>
    <property type="match status" value="1"/>
</dbReference>